<keyword evidence="2" id="KW-1185">Reference proteome</keyword>
<dbReference type="AlphaFoldDB" id="A0AA37PCU9"/>
<dbReference type="Proteomes" id="UP001055115">
    <property type="component" value="Unassembled WGS sequence"/>
</dbReference>
<dbReference type="RefSeq" id="XP_049132204.1">
    <property type="nucleotide sequence ID" value="XM_049276247.1"/>
</dbReference>
<evidence type="ECO:0000313" key="2">
    <source>
        <dbReference type="Proteomes" id="UP001055115"/>
    </source>
</evidence>
<dbReference type="EMBL" id="BQXU01000032">
    <property type="protein sequence ID" value="GKT49854.1"/>
    <property type="molecule type" value="Genomic_DNA"/>
</dbReference>
<dbReference type="Gene3D" id="3.20.20.80">
    <property type="entry name" value="Glycosidases"/>
    <property type="match status" value="1"/>
</dbReference>
<accession>A0AA37PCU9</accession>
<dbReference type="GO" id="GO:0051118">
    <property type="term" value="F:glucan endo-1,3-alpha-glucosidase activity"/>
    <property type="evidence" value="ECO:0007669"/>
    <property type="project" value="InterPro"/>
</dbReference>
<gene>
    <name evidence="1" type="ORF">ColSpa_10035</name>
</gene>
<evidence type="ECO:0000313" key="1">
    <source>
        <dbReference type="EMBL" id="GKT49854.1"/>
    </source>
</evidence>
<dbReference type="Pfam" id="PF03659">
    <property type="entry name" value="Glyco_hydro_71"/>
    <property type="match status" value="1"/>
</dbReference>
<dbReference type="InterPro" id="IPR005197">
    <property type="entry name" value="Glyco_hydro_71"/>
</dbReference>
<sequence>MACGEAVNDPSLERAFSIAKDEGFRLFFSFDYAGRGPWPKDTVVGYLKKYASRGEYFKHNDGKPLVSTFEGPGNAKD</sequence>
<name>A0AA37PCU9_9PEZI</name>
<organism evidence="1 2">
    <name type="scientific">Colletotrichum spaethianum</name>
    <dbReference type="NCBI Taxonomy" id="700344"/>
    <lineage>
        <taxon>Eukaryota</taxon>
        <taxon>Fungi</taxon>
        <taxon>Dikarya</taxon>
        <taxon>Ascomycota</taxon>
        <taxon>Pezizomycotina</taxon>
        <taxon>Sordariomycetes</taxon>
        <taxon>Hypocreomycetidae</taxon>
        <taxon>Glomerellales</taxon>
        <taxon>Glomerellaceae</taxon>
        <taxon>Colletotrichum</taxon>
        <taxon>Colletotrichum spaethianum species complex</taxon>
    </lineage>
</organism>
<protein>
    <submittedName>
        <fullName evidence="1">Uncharacterized protein</fullName>
    </submittedName>
</protein>
<proteinExistence type="predicted"/>
<dbReference type="GeneID" id="73330837"/>
<comment type="caution">
    <text evidence="1">The sequence shown here is derived from an EMBL/GenBank/DDBJ whole genome shotgun (WGS) entry which is preliminary data.</text>
</comment>
<reference evidence="1 2" key="1">
    <citation type="submission" date="2022-03" db="EMBL/GenBank/DDBJ databases">
        <title>Genome data of Colletotrichum spp.</title>
        <authorList>
            <person name="Utami Y.D."/>
            <person name="Hiruma K."/>
        </authorList>
    </citation>
    <scope>NUCLEOTIDE SEQUENCE [LARGE SCALE GENOMIC DNA]</scope>
    <source>
        <strain evidence="1 2">MAFF 239500</strain>
    </source>
</reference>